<evidence type="ECO:0000256" key="3">
    <source>
        <dbReference type="ARBA" id="ARBA00022737"/>
    </source>
</evidence>
<dbReference type="Gene3D" id="2.130.10.10">
    <property type="entry name" value="YVTN repeat-like/Quinoprotein amine dehydrogenase"/>
    <property type="match status" value="1"/>
</dbReference>
<name>A0AAN9MU42_CANGL</name>
<gene>
    <name evidence="5" type="ORF">VNO77_03012</name>
</gene>
<evidence type="ECO:0000313" key="5">
    <source>
        <dbReference type="EMBL" id="KAK7360989.1"/>
    </source>
</evidence>
<dbReference type="Proteomes" id="UP001367508">
    <property type="component" value="Unassembled WGS sequence"/>
</dbReference>
<reference evidence="5 6" key="1">
    <citation type="submission" date="2024-01" db="EMBL/GenBank/DDBJ databases">
        <title>The genomes of 5 underutilized Papilionoideae crops provide insights into root nodulation and disease resistanc.</title>
        <authorList>
            <person name="Jiang F."/>
        </authorList>
    </citation>
    <scope>NUCLEOTIDE SEQUENCE [LARGE SCALE GENOMIC DNA]</scope>
    <source>
        <strain evidence="5">LVBAO_FW01</strain>
        <tissue evidence="5">Leaves</tissue>
    </source>
</reference>
<comment type="subcellular location">
    <subcellularLocation>
        <location evidence="1">Nucleus</location>
    </subcellularLocation>
</comment>
<accession>A0AAN9MU42</accession>
<keyword evidence="2" id="KW-0853">WD repeat</keyword>
<evidence type="ECO:0000256" key="1">
    <source>
        <dbReference type="ARBA" id="ARBA00004123"/>
    </source>
</evidence>
<dbReference type="PANTHER" id="PTHR19861">
    <property type="entry name" value="WD40 REPEAT PROTEIN SWD2"/>
    <property type="match status" value="1"/>
</dbReference>
<evidence type="ECO:0000256" key="2">
    <source>
        <dbReference type="ARBA" id="ARBA00022574"/>
    </source>
</evidence>
<dbReference type="GO" id="GO:0048188">
    <property type="term" value="C:Set1C/COMPASS complex"/>
    <property type="evidence" value="ECO:0007669"/>
    <property type="project" value="TreeGrafter"/>
</dbReference>
<keyword evidence="6" id="KW-1185">Reference proteome</keyword>
<comment type="caution">
    <text evidence="5">The sequence shown here is derived from an EMBL/GenBank/DDBJ whole genome shotgun (WGS) entry which is preliminary data.</text>
</comment>
<dbReference type="InterPro" id="IPR037867">
    <property type="entry name" value="Swd2/WDR82"/>
</dbReference>
<proteinExistence type="predicted"/>
<dbReference type="GO" id="GO:0003682">
    <property type="term" value="F:chromatin binding"/>
    <property type="evidence" value="ECO:0007669"/>
    <property type="project" value="TreeGrafter"/>
</dbReference>
<organism evidence="5 6">
    <name type="scientific">Canavalia gladiata</name>
    <name type="common">Sword bean</name>
    <name type="synonym">Dolichos gladiatus</name>
    <dbReference type="NCBI Taxonomy" id="3824"/>
    <lineage>
        <taxon>Eukaryota</taxon>
        <taxon>Viridiplantae</taxon>
        <taxon>Streptophyta</taxon>
        <taxon>Embryophyta</taxon>
        <taxon>Tracheophyta</taxon>
        <taxon>Spermatophyta</taxon>
        <taxon>Magnoliopsida</taxon>
        <taxon>eudicotyledons</taxon>
        <taxon>Gunneridae</taxon>
        <taxon>Pentapetalae</taxon>
        <taxon>rosids</taxon>
        <taxon>fabids</taxon>
        <taxon>Fabales</taxon>
        <taxon>Fabaceae</taxon>
        <taxon>Papilionoideae</taxon>
        <taxon>50 kb inversion clade</taxon>
        <taxon>NPAAA clade</taxon>
        <taxon>indigoferoid/millettioid clade</taxon>
        <taxon>Phaseoleae</taxon>
        <taxon>Canavalia</taxon>
    </lineage>
</organism>
<dbReference type="PANTHER" id="PTHR19861:SF9">
    <property type="entry name" value="PROTEIN ANTHESIS POMOTING FACTOR 1"/>
    <property type="match status" value="1"/>
</dbReference>
<dbReference type="EMBL" id="JAYMYQ010000001">
    <property type="protein sequence ID" value="KAK7360989.1"/>
    <property type="molecule type" value="Genomic_DNA"/>
</dbReference>
<dbReference type="InterPro" id="IPR015943">
    <property type="entry name" value="WD40/YVTN_repeat-like_dom_sf"/>
</dbReference>
<sequence length="172" mass="19311">MKMTTSLDDDVFHIMSIRAVFYDFVGSDIAKVCDIKFSDDGKSILLTTKNNNIYVIDAYRGKEHCGFSSEPSRGTTIGATFTPYRKYLMARIANKRHGYGVHLLVSINIETTFNTALQSLENPSSSCSICMYCQQQGQTWDKREAFHAVYVCAMISCLLRAVVSELDSTWAT</sequence>
<evidence type="ECO:0000256" key="4">
    <source>
        <dbReference type="ARBA" id="ARBA00023242"/>
    </source>
</evidence>
<keyword evidence="3" id="KW-0677">Repeat</keyword>
<keyword evidence="4" id="KW-0539">Nucleus</keyword>
<evidence type="ECO:0000313" key="6">
    <source>
        <dbReference type="Proteomes" id="UP001367508"/>
    </source>
</evidence>
<dbReference type="AlphaFoldDB" id="A0AAN9MU42"/>
<protein>
    <submittedName>
        <fullName evidence="5">Uncharacterized protein</fullName>
    </submittedName>
</protein>
<dbReference type="SUPFAM" id="SSF50993">
    <property type="entry name" value="Peptidase/esterase 'gauge' domain"/>
    <property type="match status" value="1"/>
</dbReference>